<proteinExistence type="predicted"/>
<name>T1C3V7_9ZZZZ</name>
<comment type="caution">
    <text evidence="2">The sequence shown here is derived from an EMBL/GenBank/DDBJ whole genome shotgun (WGS) entry which is preliminary data.</text>
</comment>
<gene>
    <name evidence="2" type="ORF">B1A_10324</name>
</gene>
<dbReference type="AlphaFoldDB" id="T1C3V7"/>
<reference evidence="2" key="2">
    <citation type="journal article" date="2014" name="ISME J.">
        <title>Microbial stratification in low pH oxic and suboxic macroscopic growths along an acid mine drainage.</title>
        <authorList>
            <person name="Mendez-Garcia C."/>
            <person name="Mesa V."/>
            <person name="Sprenger R.R."/>
            <person name="Richter M."/>
            <person name="Diez M.S."/>
            <person name="Solano J."/>
            <person name="Bargiela R."/>
            <person name="Golyshina O.V."/>
            <person name="Manteca A."/>
            <person name="Ramos J.L."/>
            <person name="Gallego J.R."/>
            <person name="Llorente I."/>
            <person name="Martins Dos Santos V.A."/>
            <person name="Jensen O.N."/>
            <person name="Pelaez A.I."/>
            <person name="Sanchez J."/>
            <person name="Ferrer M."/>
        </authorList>
    </citation>
    <scope>NUCLEOTIDE SEQUENCE</scope>
</reference>
<accession>T1C3V7</accession>
<evidence type="ECO:0000313" key="2">
    <source>
        <dbReference type="EMBL" id="EQD59989.1"/>
    </source>
</evidence>
<feature type="domain" description="DUF4214" evidence="1">
    <location>
        <begin position="8"/>
        <end position="49"/>
    </location>
</feature>
<organism evidence="2">
    <name type="scientific">mine drainage metagenome</name>
    <dbReference type="NCBI Taxonomy" id="410659"/>
    <lineage>
        <taxon>unclassified sequences</taxon>
        <taxon>metagenomes</taxon>
        <taxon>ecological metagenomes</taxon>
    </lineage>
</organism>
<evidence type="ECO:0000259" key="1">
    <source>
        <dbReference type="Pfam" id="PF13946"/>
    </source>
</evidence>
<dbReference type="InterPro" id="IPR025282">
    <property type="entry name" value="DUF4214"/>
</dbReference>
<protein>
    <recommendedName>
        <fullName evidence="1">DUF4214 domain-containing protein</fullName>
    </recommendedName>
</protein>
<dbReference type="Pfam" id="PF13946">
    <property type="entry name" value="DUF4214"/>
    <property type="match status" value="1"/>
</dbReference>
<dbReference type="EMBL" id="AUZX01007349">
    <property type="protein sequence ID" value="EQD59989.1"/>
    <property type="molecule type" value="Genomic_DNA"/>
</dbReference>
<reference evidence="2" key="1">
    <citation type="submission" date="2013-08" db="EMBL/GenBank/DDBJ databases">
        <authorList>
            <person name="Mendez C."/>
            <person name="Richter M."/>
            <person name="Ferrer M."/>
            <person name="Sanchez J."/>
        </authorList>
    </citation>
    <scope>NUCLEOTIDE SEQUENCE</scope>
</reference>
<sequence length="75" mass="8176">MALTANQVQQAYLAYFGRPADVIGLNYWEGQSQAAMTAGFAASPEFANMYAGMSAAAEVIRFIRMCWVARLIPPV</sequence>